<name>A0A5J4QCN3_9ZZZZ</name>
<proteinExistence type="predicted"/>
<accession>A0A5J4QCN3</accession>
<dbReference type="AlphaFoldDB" id="A0A5J4QCN3"/>
<evidence type="ECO:0000313" key="1">
    <source>
        <dbReference type="EMBL" id="KAA6318471.1"/>
    </source>
</evidence>
<sequence>MINIVIAFDNQNAVLGQYFEDCQNDIATLLDEQSHLIKSFSKVPSPQCNVAYIDITISSLNTNPFVFIAYTHGVNDGLKCGGGSFVSTDNCQHFKNSLFYSTACLIGKELAPELINKGCKAFIGFNEKTTVIFENPSYRQIFMECDNFALKMFLTSDSSIGKAFNSMKNHYTNKIDRAIELGEDFVFTRFLRENRDALVCLGDKNLKKEDLFVPSS</sequence>
<organism evidence="1">
    <name type="scientific">termite gut metagenome</name>
    <dbReference type="NCBI Taxonomy" id="433724"/>
    <lineage>
        <taxon>unclassified sequences</taxon>
        <taxon>metagenomes</taxon>
        <taxon>organismal metagenomes</taxon>
    </lineage>
</organism>
<gene>
    <name evidence="1" type="ORF">EZS27_031525</name>
</gene>
<comment type="caution">
    <text evidence="1">The sequence shown here is derived from an EMBL/GenBank/DDBJ whole genome shotgun (WGS) entry which is preliminary data.</text>
</comment>
<protein>
    <submittedName>
        <fullName evidence="1">Uncharacterized protein</fullName>
    </submittedName>
</protein>
<reference evidence="1" key="1">
    <citation type="submission" date="2019-03" db="EMBL/GenBank/DDBJ databases">
        <title>Single cell metagenomics reveals metabolic interactions within the superorganism composed of flagellate Streblomastix strix and complex community of Bacteroidetes bacteria on its surface.</title>
        <authorList>
            <person name="Treitli S.C."/>
            <person name="Kolisko M."/>
            <person name="Husnik F."/>
            <person name="Keeling P."/>
            <person name="Hampl V."/>
        </authorList>
    </citation>
    <scope>NUCLEOTIDE SEQUENCE</scope>
    <source>
        <strain evidence="1">STM</strain>
    </source>
</reference>
<dbReference type="EMBL" id="SNRY01004179">
    <property type="protein sequence ID" value="KAA6318471.1"/>
    <property type="molecule type" value="Genomic_DNA"/>
</dbReference>